<gene>
    <name evidence="3" type="ORF">GCM10011507_19750</name>
</gene>
<feature type="chain" id="PRO_5037183247" description="TonB-dependent transporter Oar-like beta-barrel domain-containing protein" evidence="1">
    <location>
        <begin position="24"/>
        <end position="1196"/>
    </location>
</feature>
<reference evidence="3" key="1">
    <citation type="journal article" date="2014" name="Int. J. Syst. Evol. Microbiol.">
        <title>Complete genome sequence of Corynebacterium casei LMG S-19264T (=DSM 44701T), isolated from a smear-ripened cheese.</title>
        <authorList>
            <consortium name="US DOE Joint Genome Institute (JGI-PGF)"/>
            <person name="Walter F."/>
            <person name="Albersmeier A."/>
            <person name="Kalinowski J."/>
            <person name="Ruckert C."/>
        </authorList>
    </citation>
    <scope>NUCLEOTIDE SEQUENCE</scope>
    <source>
        <strain evidence="3">CGMCC 1.15447</strain>
    </source>
</reference>
<dbReference type="GO" id="GO:0030246">
    <property type="term" value="F:carbohydrate binding"/>
    <property type="evidence" value="ECO:0007669"/>
    <property type="project" value="InterPro"/>
</dbReference>
<dbReference type="Proteomes" id="UP000648801">
    <property type="component" value="Unassembled WGS sequence"/>
</dbReference>
<dbReference type="SUPFAM" id="SSF49452">
    <property type="entry name" value="Starch-binding domain-like"/>
    <property type="match status" value="1"/>
</dbReference>
<organism evidence="3 4">
    <name type="scientific">Edaphobacter acidisoli</name>
    <dbReference type="NCBI Taxonomy" id="2040573"/>
    <lineage>
        <taxon>Bacteria</taxon>
        <taxon>Pseudomonadati</taxon>
        <taxon>Acidobacteriota</taxon>
        <taxon>Terriglobia</taxon>
        <taxon>Terriglobales</taxon>
        <taxon>Acidobacteriaceae</taxon>
        <taxon>Edaphobacter</taxon>
    </lineage>
</organism>
<sequence>MRTLKFSLFILLFSLLPALLVGQADRGGISGRVTDNTGAVLPQTTVTLRNEGTGVVQTAVTNADGVYTFQNLNPGSYDITVNRSGFKKVEHAHTVVDVNQVNQQDISLQIGGNSEVVEVTTGVQQLQTTSGSIGMVVEQRSIQELPLVYSNPFTLEVLAPGILVSGVNPDIHAYDSSTATVSVNGSVLNSLEYRLDGAPDNRIRLSAYTPGTEFINQYKVETASYDATEGHSSGGFVNTSLKSGTNQFHGVAFSSYQNPTLNTNYWHLAPGIPAKAVWLREGGAIGGPIKRDKLFFFTGYEHSRAATPNVQTLTIPSLAERGGNLSELYALDPSHPAGTSNKYQLYDPTTGQTETGGPCGTGKTCVVRQPIPGNIITNINPIAAAALKYYPTPNTTPNSAGGGNFSYAGAEPDYYWATIARVDYTINPKQQLFGHWVQSRRFQKGKNAYFTPVSGTNLTYQNKGAAFGYTYTINPTLVFDAHLTWTRFVNQNTVPSQGILNATTIGMPSYLVDGLGPTADFFPRLDITGYQSLDSDNGVLSHDDVTLGSVQISKLVGKHFLRAGYEYRMYNTNGGINTQSNGRYQHNGSYTTATNSTSAQSIGFGLAQFEYGLPQSSAITINSDLASRSNYMAEWLQDDWKAQPNLTINLGVRFEYEGPNNERNQKANTYFDFNAVNPVAAASQANYAAIAPTNPLLPAASAFTVNGGLRFLGDPSTPFPGHQTYHTQILNVLPRAGFSYEFANNTVVRGGFGIFDDSLSTFYMSGGNSGSTSTFLLNQQGFTQTTTASGSPDSGLTFTSTLANPFPAGIAQPTGSSLGLETFIGQSVTFQPTNPKTPYNMRWSLGLEHQFGAWLADMAYVGNHGVHLPIQKDYDAVPAKYLSTYTAGYDANINSAMSATVNNPFYKVLPNTVSLGSSKTVAVSQLLRPYPEFTDVTAYITSGMSIYHSFQATVVRRFTNGASFTSAFTWSKSLDATQYLNPSDSAPWYGLSANDRTFRIASSGIYQLPFGRGRRFLNQGGIVSAITGGWQVQGVYQVQSGQPLSFTGSSLPIYLGTGSPSNSAWGRSGYKKSISGPGNPGNWFNTADWATTTSKATSGLIPGVYGNQYQIRTMGLRFDGLRADFLNQFDGAIQRDFSLSRVYEPLVLQIRGDFINAFNHPVYSAPSSDWTNSTFGEITAQGNQPRIYQFEAFLRF</sequence>
<evidence type="ECO:0000256" key="1">
    <source>
        <dbReference type="SAM" id="SignalP"/>
    </source>
</evidence>
<dbReference type="Pfam" id="PF25183">
    <property type="entry name" value="OMP_b-brl_4"/>
    <property type="match status" value="1"/>
</dbReference>
<dbReference type="RefSeq" id="WP_188759137.1">
    <property type="nucleotide sequence ID" value="NZ_BMJB01000001.1"/>
</dbReference>
<protein>
    <recommendedName>
        <fullName evidence="2">TonB-dependent transporter Oar-like beta-barrel domain-containing protein</fullName>
    </recommendedName>
</protein>
<evidence type="ECO:0000259" key="2">
    <source>
        <dbReference type="Pfam" id="PF25183"/>
    </source>
</evidence>
<feature type="signal peptide" evidence="1">
    <location>
        <begin position="1"/>
        <end position="23"/>
    </location>
</feature>
<dbReference type="InterPro" id="IPR057601">
    <property type="entry name" value="Oar-like_b-barrel"/>
</dbReference>
<proteinExistence type="predicted"/>
<dbReference type="InterPro" id="IPR013784">
    <property type="entry name" value="Carb-bd-like_fold"/>
</dbReference>
<name>A0A916RT69_9BACT</name>
<comment type="caution">
    <text evidence="3">The sequence shown here is derived from an EMBL/GenBank/DDBJ whole genome shotgun (WGS) entry which is preliminary data.</text>
</comment>
<evidence type="ECO:0000313" key="3">
    <source>
        <dbReference type="EMBL" id="GGA68285.1"/>
    </source>
</evidence>
<evidence type="ECO:0000313" key="4">
    <source>
        <dbReference type="Proteomes" id="UP000648801"/>
    </source>
</evidence>
<reference evidence="3" key="2">
    <citation type="submission" date="2020-09" db="EMBL/GenBank/DDBJ databases">
        <authorList>
            <person name="Sun Q."/>
            <person name="Zhou Y."/>
        </authorList>
    </citation>
    <scope>NUCLEOTIDE SEQUENCE</scope>
    <source>
        <strain evidence="3">CGMCC 1.15447</strain>
    </source>
</reference>
<keyword evidence="1" id="KW-0732">Signal</keyword>
<dbReference type="EMBL" id="BMJB01000001">
    <property type="protein sequence ID" value="GGA68285.1"/>
    <property type="molecule type" value="Genomic_DNA"/>
</dbReference>
<dbReference type="Pfam" id="PF13620">
    <property type="entry name" value="CarboxypepD_reg"/>
    <property type="match status" value="1"/>
</dbReference>
<dbReference type="SUPFAM" id="SSF56935">
    <property type="entry name" value="Porins"/>
    <property type="match status" value="1"/>
</dbReference>
<keyword evidence="4" id="KW-1185">Reference proteome</keyword>
<accession>A0A916RT69</accession>
<dbReference type="AlphaFoldDB" id="A0A916RT69"/>
<dbReference type="Gene3D" id="2.60.40.1120">
    <property type="entry name" value="Carboxypeptidase-like, regulatory domain"/>
    <property type="match status" value="1"/>
</dbReference>
<feature type="domain" description="TonB-dependent transporter Oar-like beta-barrel" evidence="2">
    <location>
        <begin position="241"/>
        <end position="1189"/>
    </location>
</feature>